<accession>A0AAW2WCG8</accession>
<feature type="region of interest" description="Disordered" evidence="1">
    <location>
        <begin position="114"/>
        <end position="143"/>
    </location>
</feature>
<reference evidence="2" key="1">
    <citation type="submission" date="2020-06" db="EMBL/GenBank/DDBJ databases">
        <authorList>
            <person name="Li T."/>
            <person name="Hu X."/>
            <person name="Zhang T."/>
            <person name="Song X."/>
            <person name="Zhang H."/>
            <person name="Dai N."/>
            <person name="Sheng W."/>
            <person name="Hou X."/>
            <person name="Wei L."/>
        </authorList>
    </citation>
    <scope>NUCLEOTIDE SEQUENCE</scope>
    <source>
        <strain evidence="2">G02</strain>
        <tissue evidence="2">Leaf</tissue>
    </source>
</reference>
<feature type="region of interest" description="Disordered" evidence="1">
    <location>
        <begin position="17"/>
        <end position="83"/>
    </location>
</feature>
<feature type="compositionally biased region" description="Low complexity" evidence="1">
    <location>
        <begin position="64"/>
        <end position="78"/>
    </location>
</feature>
<dbReference type="EMBL" id="JACGWJ010000002">
    <property type="protein sequence ID" value="KAL0437756.1"/>
    <property type="molecule type" value="Genomic_DNA"/>
</dbReference>
<comment type="caution">
    <text evidence="2">The sequence shown here is derived from an EMBL/GenBank/DDBJ whole genome shotgun (WGS) entry which is preliminary data.</text>
</comment>
<protein>
    <submittedName>
        <fullName evidence="2">Uncharacterized protein</fullName>
    </submittedName>
</protein>
<feature type="compositionally biased region" description="Polar residues" evidence="1">
    <location>
        <begin position="116"/>
        <end position="127"/>
    </location>
</feature>
<organism evidence="2">
    <name type="scientific">Sesamum radiatum</name>
    <name type="common">Black benniseed</name>
    <dbReference type="NCBI Taxonomy" id="300843"/>
    <lineage>
        <taxon>Eukaryota</taxon>
        <taxon>Viridiplantae</taxon>
        <taxon>Streptophyta</taxon>
        <taxon>Embryophyta</taxon>
        <taxon>Tracheophyta</taxon>
        <taxon>Spermatophyta</taxon>
        <taxon>Magnoliopsida</taxon>
        <taxon>eudicotyledons</taxon>
        <taxon>Gunneridae</taxon>
        <taxon>Pentapetalae</taxon>
        <taxon>asterids</taxon>
        <taxon>lamiids</taxon>
        <taxon>Lamiales</taxon>
        <taxon>Pedaliaceae</taxon>
        <taxon>Sesamum</taxon>
    </lineage>
</organism>
<evidence type="ECO:0000313" key="2">
    <source>
        <dbReference type="EMBL" id="KAL0437756.1"/>
    </source>
</evidence>
<gene>
    <name evidence="2" type="ORF">Sradi_0483500</name>
</gene>
<proteinExistence type="predicted"/>
<sequence>MVSSIKHSCLVQDGNRRLIPYPRPRLGDGRRKNRTRTDPRPKCSRHISPSHYVPWTVARRPPMVTSSQVTSSQVASSSNPRAGRVTNELARCELASSLARRSRASLLADRLRARQVASSQGASSSRPQAGPGRRVRAHWIASS</sequence>
<reference evidence="2" key="2">
    <citation type="journal article" date="2024" name="Plant">
        <title>Genomic evolution and insights into agronomic trait innovations of Sesamum species.</title>
        <authorList>
            <person name="Miao H."/>
            <person name="Wang L."/>
            <person name="Qu L."/>
            <person name="Liu H."/>
            <person name="Sun Y."/>
            <person name="Le M."/>
            <person name="Wang Q."/>
            <person name="Wei S."/>
            <person name="Zheng Y."/>
            <person name="Lin W."/>
            <person name="Duan Y."/>
            <person name="Cao H."/>
            <person name="Xiong S."/>
            <person name="Wang X."/>
            <person name="Wei L."/>
            <person name="Li C."/>
            <person name="Ma Q."/>
            <person name="Ju M."/>
            <person name="Zhao R."/>
            <person name="Li G."/>
            <person name="Mu C."/>
            <person name="Tian Q."/>
            <person name="Mei H."/>
            <person name="Zhang T."/>
            <person name="Gao T."/>
            <person name="Zhang H."/>
        </authorList>
    </citation>
    <scope>NUCLEOTIDE SEQUENCE</scope>
    <source>
        <strain evidence="2">G02</strain>
    </source>
</reference>
<evidence type="ECO:0000256" key="1">
    <source>
        <dbReference type="SAM" id="MobiDB-lite"/>
    </source>
</evidence>
<dbReference type="AlphaFoldDB" id="A0AAW2WCG8"/>
<name>A0AAW2WCG8_SESRA</name>
<feature type="compositionally biased region" description="Basic and acidic residues" evidence="1">
    <location>
        <begin position="25"/>
        <end position="41"/>
    </location>
</feature>